<evidence type="ECO:0000256" key="1">
    <source>
        <dbReference type="SAM" id="MobiDB-lite"/>
    </source>
</evidence>
<keyword evidence="5" id="KW-1185">Reference proteome</keyword>
<proteinExistence type="predicted"/>
<dbReference type="InterPro" id="IPR021834">
    <property type="entry name" value="DUF3426"/>
</dbReference>
<feature type="region of interest" description="Disordered" evidence="1">
    <location>
        <begin position="76"/>
        <end position="102"/>
    </location>
</feature>
<evidence type="ECO:0000259" key="3">
    <source>
        <dbReference type="Pfam" id="PF13719"/>
    </source>
</evidence>
<protein>
    <recommendedName>
        <fullName evidence="3">Zinc finger/thioredoxin putative domain-containing protein</fullName>
    </recommendedName>
</protein>
<evidence type="ECO:0000313" key="5">
    <source>
        <dbReference type="Proteomes" id="UP000789704"/>
    </source>
</evidence>
<comment type="caution">
    <text evidence="4">The sequence shown here is derived from an EMBL/GenBank/DDBJ whole genome shotgun (WGS) entry which is preliminary data.</text>
</comment>
<reference evidence="4" key="1">
    <citation type="submission" date="2021-04" db="EMBL/GenBank/DDBJ databases">
        <authorList>
            <person name="Vanwijnsberghe S."/>
        </authorList>
    </citation>
    <scope>NUCLEOTIDE SEQUENCE</scope>
    <source>
        <strain evidence="4">LMG 31841</strain>
    </source>
</reference>
<dbReference type="NCBIfam" id="TIGR02098">
    <property type="entry name" value="MJ0042_CXXC"/>
    <property type="match status" value="1"/>
</dbReference>
<feature type="compositionally biased region" description="Basic and acidic residues" evidence="1">
    <location>
        <begin position="81"/>
        <end position="92"/>
    </location>
</feature>
<dbReference type="AlphaFoldDB" id="A0A9N8RS84"/>
<organism evidence="4 5">
    <name type="scientific">Paraburkholderia saeva</name>
    <dbReference type="NCBI Taxonomy" id="2777537"/>
    <lineage>
        <taxon>Bacteria</taxon>
        <taxon>Pseudomonadati</taxon>
        <taxon>Pseudomonadota</taxon>
        <taxon>Betaproteobacteria</taxon>
        <taxon>Burkholderiales</taxon>
        <taxon>Burkholderiaceae</taxon>
        <taxon>Paraburkholderia</taxon>
    </lineage>
</organism>
<dbReference type="Proteomes" id="UP000789704">
    <property type="component" value="Unassembled WGS sequence"/>
</dbReference>
<keyword evidence="2" id="KW-1133">Transmembrane helix</keyword>
<accession>A0A9N8RS84</accession>
<feature type="domain" description="Zinc finger/thioredoxin putative" evidence="3">
    <location>
        <begin position="3"/>
        <end position="39"/>
    </location>
</feature>
<dbReference type="InterPro" id="IPR011723">
    <property type="entry name" value="Znf/thioredoxin_put"/>
</dbReference>
<sequence length="530" mass="57506">MLLATRCPFCETVFRLQPTHLSLRRGLVRCGHCHEVFDASSSLYETTDGDLSTATPVSPDVVAALIAGTEPKRWTVSAPEPVHEPETQHDTAEEGPLAGSRVEPTFGAIEPEVEAPSSHAPLETPEQVPSVSTSAAADEVDKADEPDAFSHTETRAETAMHSSSAEPRAPLETPAAADPDTPFDTPAPVEPHTSARTFEDTHQHAAGAPDFRSDAWNPWAPAPDALIDERLRHSTKNLPYRPLSESAMAKLKVAIEREAAERAAREGTAAAPAHDFPTMHGPVHEPVHAPINGHHAVDDDSDATRWRPIEPDTDEPAFANAPAGAAIYPETHDSEPRFTSAAAAPFATSLDHDEDEAPFAVVRETREAEPRRTGWIILGSLVALVLFVGLIAQLAWWQRETVMVYWPGTQPLYAQACVQFGCTVAPPRDIDGLQVEPSDLRQVDGPHKLELKMPLRNRFGVALAYPAIELTLLDAQNNIAIRRVLWPQDYVTPGTSVAAGLPGHSTQTMIVRLDTGDAVASNFRVQIFYP</sequence>
<dbReference type="Pfam" id="PF13719">
    <property type="entry name" value="Zn_ribbon_5"/>
    <property type="match status" value="1"/>
</dbReference>
<dbReference type="EMBL" id="CAJQZC010000001">
    <property type="protein sequence ID" value="CAG4885762.1"/>
    <property type="molecule type" value="Genomic_DNA"/>
</dbReference>
<keyword evidence="2" id="KW-0812">Transmembrane</keyword>
<feature type="region of interest" description="Disordered" evidence="1">
    <location>
        <begin position="114"/>
        <end position="193"/>
    </location>
</feature>
<dbReference type="Pfam" id="PF11906">
    <property type="entry name" value="DUF3426"/>
    <property type="match status" value="1"/>
</dbReference>
<evidence type="ECO:0000256" key="2">
    <source>
        <dbReference type="SAM" id="Phobius"/>
    </source>
</evidence>
<name>A0A9N8RS84_9BURK</name>
<feature type="compositionally biased region" description="Low complexity" evidence="1">
    <location>
        <begin position="170"/>
        <end position="187"/>
    </location>
</feature>
<feature type="compositionally biased region" description="Basic and acidic residues" evidence="1">
    <location>
        <begin position="139"/>
        <end position="158"/>
    </location>
</feature>
<gene>
    <name evidence="4" type="ORF">LMG31841_00057</name>
</gene>
<evidence type="ECO:0000313" key="4">
    <source>
        <dbReference type="EMBL" id="CAG4885762.1"/>
    </source>
</evidence>
<feature type="transmembrane region" description="Helical" evidence="2">
    <location>
        <begin position="375"/>
        <end position="397"/>
    </location>
</feature>
<keyword evidence="2" id="KW-0472">Membrane</keyword>